<evidence type="ECO:0008006" key="16">
    <source>
        <dbReference type="Google" id="ProtNLM"/>
    </source>
</evidence>
<feature type="compositionally biased region" description="Basic residues" evidence="12">
    <location>
        <begin position="676"/>
        <end position="707"/>
    </location>
</feature>
<comment type="catalytic activity">
    <reaction evidence="10">
        <text>a 5'-end diphospho-ribonucleoside in mRNA + GTP + H(+) = a 5'-end (5'-triphosphoguanosine)-ribonucleoside in mRNA + diphosphate</text>
        <dbReference type="Rhea" id="RHEA:67012"/>
        <dbReference type="Rhea" id="RHEA-COMP:17165"/>
        <dbReference type="Rhea" id="RHEA-COMP:17166"/>
        <dbReference type="ChEBI" id="CHEBI:15378"/>
        <dbReference type="ChEBI" id="CHEBI:33019"/>
        <dbReference type="ChEBI" id="CHEBI:37565"/>
        <dbReference type="ChEBI" id="CHEBI:167616"/>
        <dbReference type="ChEBI" id="CHEBI:167617"/>
        <dbReference type="EC" id="2.7.7.50"/>
    </reaction>
    <physiologicalReaction direction="left-to-right" evidence="10">
        <dbReference type="Rhea" id="RHEA:67013"/>
    </physiologicalReaction>
</comment>
<dbReference type="GO" id="GO:0005524">
    <property type="term" value="F:ATP binding"/>
    <property type="evidence" value="ECO:0007669"/>
    <property type="project" value="InterPro"/>
</dbReference>
<feature type="domain" description="mRNA capping enzyme C-terminal" evidence="14">
    <location>
        <begin position="541"/>
        <end position="649"/>
    </location>
</feature>
<sequence length="707" mass="82540">MDDGNPRKRKRTEQPEDSHDVLGNLLGEVKEHNALRHVGREVQRHRTNIDEAAMVEDINAILQKYVTTPEEGSMMEVEARIGKIQGRSFETGLSEADWKSLETFLTGSNFQNEFEVKKEETVDYFYEIQSEEDPPEVSKFRLTCRPDRNGELHPDAPPGAIPIEECVAAVTKRPKIKEEFKGIAGRWNPLYDVRLSVVEEVGYDAPPTDDFPWHVIKPEWREKNRTSFYPKDKNNRYWRIDMTETTNEIKEKRWEVEFELKEGFAQELSAGAEEDNKEKRNALCEAIVKDLIHMVSLLFDRRHAIQAFTSHIKKVQTTRVSDASRLREMQLECLRAIPNQENADPSRIGFPGTMPVSFGKRHFSLIQNHDYYVSEKADGTRYFLYINQGGVFLVDRKFDFFEVMGYEPLTKIFERKTILDGEIVYDERSNDPKYIVFDIIELNGERTGDLDTHERLKKIGEFISVVREKIQQPVPFDLLGKLFIPKSKIQEVFNSIDNGVYRSGDKRFYKCDGILFTPVKGPYKVKGNEMILKWKFLERQSIDFHVEFGFKNDCLQLYCEGDGNNRSLCRRIHLTEETKQTYAELLNHMSRRPPGQQHQPNIVEFTFDTHDGSWKYCCLRTDKNRANHTSVACDTLEAIAQNITKEELIYRTQRPTQHDDWDDRLRAFYESSVRPSRSHRPPQPHHPRPHSHSHSHSHSHPHSHPHH</sequence>
<evidence type="ECO:0000256" key="9">
    <source>
        <dbReference type="ARBA" id="ARBA00023242"/>
    </source>
</evidence>
<proteinExistence type="predicted"/>
<dbReference type="GO" id="GO:0005634">
    <property type="term" value="C:nucleus"/>
    <property type="evidence" value="ECO:0007669"/>
    <property type="project" value="UniProtKB-SubCell"/>
</dbReference>
<dbReference type="InterPro" id="IPR012340">
    <property type="entry name" value="NA-bd_OB-fold"/>
</dbReference>
<evidence type="ECO:0000256" key="8">
    <source>
        <dbReference type="ARBA" id="ARBA00023134"/>
    </source>
</evidence>
<dbReference type="GO" id="GO:0006370">
    <property type="term" value="P:7-methylguanosine mRNA capping"/>
    <property type="evidence" value="ECO:0007669"/>
    <property type="project" value="UniProtKB-KW"/>
</dbReference>
<evidence type="ECO:0000256" key="4">
    <source>
        <dbReference type="ARBA" id="ARBA00022695"/>
    </source>
</evidence>
<dbReference type="CDD" id="cd07895">
    <property type="entry name" value="Adenylation_mRNA_capping"/>
    <property type="match status" value="1"/>
</dbReference>
<dbReference type="EMBL" id="HBKR01032796">
    <property type="protein sequence ID" value="CAE2329464.1"/>
    <property type="molecule type" value="Transcribed_RNA"/>
</dbReference>
<dbReference type="InterPro" id="IPR013846">
    <property type="entry name" value="mRNA_cap_enzyme_C"/>
</dbReference>
<dbReference type="GO" id="GO:0140818">
    <property type="term" value="F:mRNA 5'-triphosphate monophosphatase activity"/>
    <property type="evidence" value="ECO:0007669"/>
    <property type="project" value="UniProtKB-EC"/>
</dbReference>
<gene>
    <name evidence="15" type="ORF">NAES01612_LOCUS21511</name>
</gene>
<dbReference type="InterPro" id="IPR051029">
    <property type="entry name" value="mRNA_Capping_Enz/RNA_Phosphat"/>
</dbReference>
<dbReference type="InterPro" id="IPR033469">
    <property type="entry name" value="CYTH-like_dom_sf"/>
</dbReference>
<dbReference type="InterPro" id="IPR001339">
    <property type="entry name" value="mRNA_cap_enzyme_adenylation"/>
</dbReference>
<keyword evidence="3" id="KW-0808">Transferase</keyword>
<evidence type="ECO:0000313" key="15">
    <source>
        <dbReference type="EMBL" id="CAE2329464.1"/>
    </source>
</evidence>
<dbReference type="SUPFAM" id="SSF56091">
    <property type="entry name" value="DNA ligase/mRNA capping enzyme, catalytic domain"/>
    <property type="match status" value="1"/>
</dbReference>
<dbReference type="Pfam" id="PF03919">
    <property type="entry name" value="mRNA_cap_C"/>
    <property type="match status" value="1"/>
</dbReference>
<keyword evidence="9" id="KW-0539">Nucleus</keyword>
<keyword evidence="8" id="KW-0342">GTP-binding</keyword>
<dbReference type="InterPro" id="IPR037009">
    <property type="entry name" value="mRNA_triPase_Cet1_sf"/>
</dbReference>
<dbReference type="Pfam" id="PF01331">
    <property type="entry name" value="mRNA_cap_enzyme"/>
    <property type="match status" value="1"/>
</dbReference>
<evidence type="ECO:0000256" key="11">
    <source>
        <dbReference type="ARBA" id="ARBA00047740"/>
    </source>
</evidence>
<dbReference type="PANTHER" id="PTHR10367">
    <property type="entry name" value="MRNA-CAPPING ENZYME"/>
    <property type="match status" value="1"/>
</dbReference>
<dbReference type="SUPFAM" id="SSF55154">
    <property type="entry name" value="CYTH-like phosphatases"/>
    <property type="match status" value="1"/>
</dbReference>
<dbReference type="Gene3D" id="3.30.470.30">
    <property type="entry name" value="DNA ligase/mRNA capping enzyme"/>
    <property type="match status" value="1"/>
</dbReference>
<accession>A0A7S4PB78</accession>
<evidence type="ECO:0000256" key="3">
    <source>
        <dbReference type="ARBA" id="ARBA00022679"/>
    </source>
</evidence>
<name>A0A7S4PB78_9EUKA</name>
<keyword evidence="4" id="KW-0548">Nucleotidyltransferase</keyword>
<evidence type="ECO:0000256" key="7">
    <source>
        <dbReference type="ARBA" id="ARBA00023042"/>
    </source>
</evidence>
<dbReference type="AlphaFoldDB" id="A0A7S4PB78"/>
<comment type="catalytic activity">
    <reaction evidence="11">
        <text>a 5'-end triphospho-ribonucleoside in mRNA + H2O = a 5'-end diphospho-ribonucleoside in mRNA + phosphate + H(+)</text>
        <dbReference type="Rhea" id="RHEA:67004"/>
        <dbReference type="Rhea" id="RHEA-COMP:17164"/>
        <dbReference type="Rhea" id="RHEA-COMP:17165"/>
        <dbReference type="ChEBI" id="CHEBI:15377"/>
        <dbReference type="ChEBI" id="CHEBI:15378"/>
        <dbReference type="ChEBI" id="CHEBI:43474"/>
        <dbReference type="ChEBI" id="CHEBI:167616"/>
        <dbReference type="ChEBI" id="CHEBI:167618"/>
        <dbReference type="EC" id="3.6.1.74"/>
    </reaction>
    <physiologicalReaction direction="left-to-right" evidence="11">
        <dbReference type="Rhea" id="RHEA:67005"/>
    </physiologicalReaction>
</comment>
<keyword evidence="6" id="KW-0378">Hydrolase</keyword>
<keyword evidence="7" id="KW-0506">mRNA capping</keyword>
<dbReference type="GO" id="GO:0004651">
    <property type="term" value="F:polynucleotide 5'-phosphatase activity"/>
    <property type="evidence" value="ECO:0007669"/>
    <property type="project" value="InterPro"/>
</dbReference>
<dbReference type="GO" id="GO:0004484">
    <property type="term" value="F:mRNA guanylyltransferase activity"/>
    <property type="evidence" value="ECO:0007669"/>
    <property type="project" value="UniProtKB-EC"/>
</dbReference>
<evidence type="ECO:0000256" key="10">
    <source>
        <dbReference type="ARBA" id="ARBA00044624"/>
    </source>
</evidence>
<evidence type="ECO:0000256" key="2">
    <source>
        <dbReference type="ARBA" id="ARBA00022664"/>
    </source>
</evidence>
<reference evidence="15" key="1">
    <citation type="submission" date="2021-01" db="EMBL/GenBank/DDBJ databases">
        <authorList>
            <person name="Corre E."/>
            <person name="Pelletier E."/>
            <person name="Niang G."/>
            <person name="Scheremetjew M."/>
            <person name="Finn R."/>
            <person name="Kale V."/>
            <person name="Holt S."/>
            <person name="Cochrane G."/>
            <person name="Meng A."/>
            <person name="Brown T."/>
            <person name="Cohen L."/>
        </authorList>
    </citation>
    <scope>NUCLEOTIDE SEQUENCE</scope>
    <source>
        <strain evidence="15">SoJaBio B1-5/56/2</strain>
    </source>
</reference>
<dbReference type="GO" id="GO:0005525">
    <property type="term" value="F:GTP binding"/>
    <property type="evidence" value="ECO:0007669"/>
    <property type="project" value="UniProtKB-KW"/>
</dbReference>
<evidence type="ECO:0000256" key="1">
    <source>
        <dbReference type="ARBA" id="ARBA00004123"/>
    </source>
</evidence>
<keyword evidence="5" id="KW-0547">Nucleotide-binding</keyword>
<evidence type="ECO:0000259" key="13">
    <source>
        <dbReference type="Pfam" id="PF01331"/>
    </source>
</evidence>
<keyword evidence="2" id="KW-0507">mRNA processing</keyword>
<dbReference type="Gene3D" id="3.20.100.10">
    <property type="entry name" value="mRNA triphosphatase Cet1-like"/>
    <property type="match status" value="1"/>
</dbReference>
<comment type="subcellular location">
    <subcellularLocation>
        <location evidence="1">Nucleus</location>
    </subcellularLocation>
</comment>
<feature type="region of interest" description="Disordered" evidence="12">
    <location>
        <begin position="672"/>
        <end position="707"/>
    </location>
</feature>
<dbReference type="Gene3D" id="2.40.50.140">
    <property type="entry name" value="Nucleic acid-binding proteins"/>
    <property type="match status" value="1"/>
</dbReference>
<evidence type="ECO:0000256" key="5">
    <source>
        <dbReference type="ARBA" id="ARBA00022741"/>
    </source>
</evidence>
<feature type="domain" description="mRNA capping enzyme adenylation" evidence="13">
    <location>
        <begin position="355"/>
        <end position="535"/>
    </location>
</feature>
<feature type="region of interest" description="Disordered" evidence="12">
    <location>
        <begin position="1"/>
        <end position="20"/>
    </location>
</feature>
<evidence type="ECO:0000256" key="12">
    <source>
        <dbReference type="SAM" id="MobiDB-lite"/>
    </source>
</evidence>
<protein>
    <recommendedName>
        <fullName evidence="16">mRNA guanylyltransferase</fullName>
    </recommendedName>
</protein>
<dbReference type="SUPFAM" id="SSF50249">
    <property type="entry name" value="Nucleic acid-binding proteins"/>
    <property type="match status" value="1"/>
</dbReference>
<dbReference type="PANTHER" id="PTHR10367:SF17">
    <property type="entry name" value="MRNA-CAPPING ENZYME"/>
    <property type="match status" value="1"/>
</dbReference>
<evidence type="ECO:0000259" key="14">
    <source>
        <dbReference type="Pfam" id="PF03919"/>
    </source>
</evidence>
<evidence type="ECO:0000256" key="6">
    <source>
        <dbReference type="ARBA" id="ARBA00022801"/>
    </source>
</evidence>
<organism evidence="15">
    <name type="scientific">Paramoeba aestuarina</name>
    <dbReference type="NCBI Taxonomy" id="180227"/>
    <lineage>
        <taxon>Eukaryota</taxon>
        <taxon>Amoebozoa</taxon>
        <taxon>Discosea</taxon>
        <taxon>Flabellinia</taxon>
        <taxon>Dactylopodida</taxon>
        <taxon>Paramoebidae</taxon>
        <taxon>Paramoeba</taxon>
    </lineage>
</organism>